<proteinExistence type="predicted"/>
<sequence>MSDWFNDEDDDALQLPDIDLEVDGYRSQDLKDIQISSSLTAAAVALEERLQTHSPLNFRRPPSIDEKIFNKIVKEIVSVIDEVIPDAIIKPIGAAFHECGTFLNFAIDEKTREIKSVWFFFGMGVIICDKKGNEIQNISELLVQLWIKKIQIKLHDDGIAQHSDIILKKNSYKLFFEHKTTPAKITLLFCASEALKRSQLIRLYTRLCPNMIQVGYLYNTLIMTTPALHGISNTPLCYLLIHFLQQTNRVGILPQNLVQISSSSVINEQLSPLKTIPKYEASSTNSVALLCYEFAKFYASFNFAIFIIDIGQKELCFWTDSDGSNKSAMGIRCGFTGRNLAKSITSECTEAFVSKMKEIIVAFENGNESEAFPSEIEEFAKKPLPPKSRK</sequence>
<dbReference type="Proteomes" id="UP000887579">
    <property type="component" value="Unplaced"/>
</dbReference>
<dbReference type="WBParaSite" id="ES5_v2.g19467.t1">
    <property type="protein sequence ID" value="ES5_v2.g19467.t1"/>
    <property type="gene ID" value="ES5_v2.g19467"/>
</dbReference>
<protein>
    <submittedName>
        <fullName evidence="2">Uncharacterized protein</fullName>
    </submittedName>
</protein>
<reference evidence="2" key="1">
    <citation type="submission" date="2022-11" db="UniProtKB">
        <authorList>
            <consortium name="WormBaseParasite"/>
        </authorList>
    </citation>
    <scope>IDENTIFICATION</scope>
</reference>
<accession>A0AC34FQ07</accession>
<evidence type="ECO:0000313" key="2">
    <source>
        <dbReference type="WBParaSite" id="ES5_v2.g19467.t1"/>
    </source>
</evidence>
<name>A0AC34FQ07_9BILA</name>
<organism evidence="1 2">
    <name type="scientific">Panagrolaimus sp. ES5</name>
    <dbReference type="NCBI Taxonomy" id="591445"/>
    <lineage>
        <taxon>Eukaryota</taxon>
        <taxon>Metazoa</taxon>
        <taxon>Ecdysozoa</taxon>
        <taxon>Nematoda</taxon>
        <taxon>Chromadorea</taxon>
        <taxon>Rhabditida</taxon>
        <taxon>Tylenchina</taxon>
        <taxon>Panagrolaimomorpha</taxon>
        <taxon>Panagrolaimoidea</taxon>
        <taxon>Panagrolaimidae</taxon>
        <taxon>Panagrolaimus</taxon>
    </lineage>
</organism>
<evidence type="ECO:0000313" key="1">
    <source>
        <dbReference type="Proteomes" id="UP000887579"/>
    </source>
</evidence>